<dbReference type="AlphaFoldDB" id="A0A413R5P2"/>
<name>A0A413R5P2_9FIRM</name>
<dbReference type="EMBL" id="QSFD01000011">
    <property type="protein sequence ID" value="RHA17129.1"/>
    <property type="molecule type" value="Genomic_DNA"/>
</dbReference>
<evidence type="ECO:0000313" key="3">
    <source>
        <dbReference type="EMBL" id="RHA17129.1"/>
    </source>
</evidence>
<feature type="domain" description="Fibronectin type-III" evidence="2">
    <location>
        <begin position="225"/>
        <end position="290"/>
    </location>
</feature>
<dbReference type="InterPro" id="IPR013783">
    <property type="entry name" value="Ig-like_fold"/>
</dbReference>
<organism evidence="3 4">
    <name type="scientific">Eubacterium ventriosum</name>
    <dbReference type="NCBI Taxonomy" id="39496"/>
    <lineage>
        <taxon>Bacteria</taxon>
        <taxon>Bacillati</taxon>
        <taxon>Bacillota</taxon>
        <taxon>Clostridia</taxon>
        <taxon>Eubacteriales</taxon>
        <taxon>Eubacteriaceae</taxon>
        <taxon>Eubacterium</taxon>
    </lineage>
</organism>
<protein>
    <recommendedName>
        <fullName evidence="2">Fibronectin type-III domain-containing protein</fullName>
    </recommendedName>
</protein>
<accession>A0A413R5P2</accession>
<dbReference type="InterPro" id="IPR003961">
    <property type="entry name" value="FN3_dom"/>
</dbReference>
<evidence type="ECO:0000256" key="1">
    <source>
        <dbReference type="SAM" id="SignalP"/>
    </source>
</evidence>
<dbReference type="SUPFAM" id="SSF49265">
    <property type="entry name" value="Fibronectin type III"/>
    <property type="match status" value="1"/>
</dbReference>
<feature type="signal peptide" evidence="1">
    <location>
        <begin position="1"/>
        <end position="23"/>
    </location>
</feature>
<dbReference type="Proteomes" id="UP000284779">
    <property type="component" value="Unassembled WGS sequence"/>
</dbReference>
<dbReference type="Gene3D" id="2.60.40.10">
    <property type="entry name" value="Immunoglobulins"/>
    <property type="match status" value="1"/>
</dbReference>
<gene>
    <name evidence="3" type="ORF">DW944_10580</name>
</gene>
<keyword evidence="4" id="KW-1185">Reference proteome</keyword>
<reference evidence="3 4" key="1">
    <citation type="submission" date="2018-08" db="EMBL/GenBank/DDBJ databases">
        <title>A genome reference for cultivated species of the human gut microbiota.</title>
        <authorList>
            <person name="Zou Y."/>
            <person name="Xue W."/>
            <person name="Luo G."/>
        </authorList>
    </citation>
    <scope>NUCLEOTIDE SEQUENCE [LARGE SCALE GENOMIC DNA]</scope>
    <source>
        <strain evidence="3 4">AM44-11BH</strain>
    </source>
</reference>
<keyword evidence="1" id="KW-0732">Signal</keyword>
<sequence length="309" mass="35100">MRKSKKVLSVILSLSMAFSMSLIQPNYQVKADNSYSVLDAKDNGKEEGAEVTPIDISSEKVQIDWSNVKDNYEFVGKRITPIVLLSYKGKNLNPMADYTVTYKNNFYPGKVTMIIKGIDGYTGQITKEFQIVKKEIGNVTIRTEFENKQLKITVNNGSYAMTKGTDYDYTVETDVKGKITITFTGLGDDYTGTYVRTIEAEDNPNAPKETETIKVSKAKVKYAKNKKGKKISLKWAKISKVTGYNVRYAPTKKKLKKAKVKNIKTNTPKYTIKKLKKKKYYVQVRAYRTVNGKKIYGDWSKVKSVKVKK</sequence>
<dbReference type="InterPro" id="IPR036116">
    <property type="entry name" value="FN3_sf"/>
</dbReference>
<proteinExistence type="predicted"/>
<dbReference type="Pfam" id="PF00041">
    <property type="entry name" value="fn3"/>
    <property type="match status" value="1"/>
</dbReference>
<evidence type="ECO:0000259" key="2">
    <source>
        <dbReference type="Pfam" id="PF00041"/>
    </source>
</evidence>
<dbReference type="RefSeq" id="WP_117971417.1">
    <property type="nucleotide sequence ID" value="NZ_JBGKOJ010000002.1"/>
</dbReference>
<comment type="caution">
    <text evidence="3">The sequence shown here is derived from an EMBL/GenBank/DDBJ whole genome shotgun (WGS) entry which is preliminary data.</text>
</comment>
<feature type="chain" id="PRO_5039202189" description="Fibronectin type-III domain-containing protein" evidence="1">
    <location>
        <begin position="24"/>
        <end position="309"/>
    </location>
</feature>
<evidence type="ECO:0000313" key="4">
    <source>
        <dbReference type="Proteomes" id="UP000284779"/>
    </source>
</evidence>